<feature type="repeat" description="PPR" evidence="3">
    <location>
        <begin position="494"/>
        <end position="528"/>
    </location>
</feature>
<feature type="repeat" description="PPR" evidence="3">
    <location>
        <begin position="217"/>
        <end position="251"/>
    </location>
</feature>
<evidence type="ECO:0000313" key="5">
    <source>
        <dbReference type="Proteomes" id="UP001642360"/>
    </source>
</evidence>
<dbReference type="EMBL" id="CAUOFW020006891">
    <property type="protein sequence ID" value="CAK9176711.1"/>
    <property type="molecule type" value="Genomic_DNA"/>
</dbReference>
<dbReference type="Gene3D" id="1.25.40.10">
    <property type="entry name" value="Tetratricopeptide repeat domain"/>
    <property type="match status" value="5"/>
</dbReference>
<organism evidence="4 5">
    <name type="scientific">Ilex paraguariensis</name>
    <name type="common">yerba mate</name>
    <dbReference type="NCBI Taxonomy" id="185542"/>
    <lineage>
        <taxon>Eukaryota</taxon>
        <taxon>Viridiplantae</taxon>
        <taxon>Streptophyta</taxon>
        <taxon>Embryophyta</taxon>
        <taxon>Tracheophyta</taxon>
        <taxon>Spermatophyta</taxon>
        <taxon>Magnoliopsida</taxon>
        <taxon>eudicotyledons</taxon>
        <taxon>Gunneridae</taxon>
        <taxon>Pentapetalae</taxon>
        <taxon>asterids</taxon>
        <taxon>campanulids</taxon>
        <taxon>Aquifoliales</taxon>
        <taxon>Aquifoliaceae</taxon>
        <taxon>Ilex</taxon>
    </lineage>
</organism>
<gene>
    <name evidence="4" type="ORF">ILEXP_LOCUS46575</name>
</gene>
<evidence type="ECO:0000256" key="1">
    <source>
        <dbReference type="ARBA" id="ARBA00007626"/>
    </source>
</evidence>
<feature type="repeat" description="PPR" evidence="3">
    <location>
        <begin position="634"/>
        <end position="668"/>
    </location>
</feature>
<evidence type="ECO:0000256" key="2">
    <source>
        <dbReference type="ARBA" id="ARBA00022737"/>
    </source>
</evidence>
<proteinExistence type="inferred from homology"/>
<feature type="repeat" description="PPR" evidence="3">
    <location>
        <begin position="287"/>
        <end position="321"/>
    </location>
</feature>
<reference evidence="4 5" key="1">
    <citation type="submission" date="2024-02" db="EMBL/GenBank/DDBJ databases">
        <authorList>
            <person name="Vignale AGUSTIN F."/>
            <person name="Sosa J E."/>
            <person name="Modenutti C."/>
        </authorList>
    </citation>
    <scope>NUCLEOTIDE SEQUENCE [LARGE SCALE GENOMIC DNA]</scope>
</reference>
<protein>
    <recommendedName>
        <fullName evidence="6">Pentatricopeptide repeat-containing protein</fullName>
    </recommendedName>
</protein>
<evidence type="ECO:0000313" key="4">
    <source>
        <dbReference type="EMBL" id="CAK9176711.1"/>
    </source>
</evidence>
<dbReference type="Pfam" id="PF13041">
    <property type="entry name" value="PPR_2"/>
    <property type="match status" value="5"/>
</dbReference>
<feature type="repeat" description="PPR" evidence="3">
    <location>
        <begin position="459"/>
        <end position="493"/>
    </location>
</feature>
<comment type="similarity">
    <text evidence="1">Belongs to the PPR family. P subfamily.</text>
</comment>
<dbReference type="PANTHER" id="PTHR47936">
    <property type="entry name" value="PPR_LONG DOMAIN-CONTAINING PROTEIN"/>
    <property type="match status" value="1"/>
</dbReference>
<accession>A0ABC8U5F9</accession>
<feature type="repeat" description="PPR" evidence="3">
    <location>
        <begin position="599"/>
        <end position="633"/>
    </location>
</feature>
<dbReference type="AlphaFoldDB" id="A0ABC8U5F9"/>
<sequence length="729" mass="82200">MRASLSIINICCAGLKRTSRLFSSLNLALSTSSSFSEDEVLIRGDYVDSIFGNNDDLLQNVTCISAECMEKYNDLHEFSEDKDSAIYEYHEKAKYNNELNSVTLILENCGWNLGSPNSYNKFYLDQDSIIRILNHLLEESLDAALALYFFRWSECCMGSKHGIQSVCTMIHILVAGNMNYRAVDLILCLVRKNDGEDWWLNLLLRVLHETHTERRVLVTTYSMLVDCYVKENMVNSALKLCFRMKHLNIFPSIGVCNSLLRVLLQSKQTQLAWDFLEEFQSQGLGFNASIISLFIHKYCTEGNLECGWKLLMEMRNYKINPDVVAYTMLIDSFCKMSLLREGTSILFKMTAMGISLDSVSVSSVIDGFCKAGKFEEALDILKIFSLPPNIYVYNSFISKLCTDGDMGTASNVFHEMSESGLRPDCFSLTTIIGGYCKIRDVNAALMFLGKMLKLGIQPSVTTYTTLVDGYCKSGDVDMAEHLFQNMLAESLVPDIVAYNTLMDGYGRKGLLHKAFGLLDMMKSAGVSPDIVTYNTIIHSLILRGFVSEAEGILEELIIRGFSPDVVTFTNIVGGFSKKGNFEEAFLVWFYMSEHHIKPDVVTCSALLNGYCTARRMDEANSLFNKMLDVGLIPDLVLYNTLIHGFCSVASVDDACRLVDMMIEHGINPNEVTHKALVLGYEKKWGQNPTEAATFKLQQILHKYGVKWAELARLHHFWSWARHGTTPTWA</sequence>
<feature type="repeat" description="PPR" evidence="3">
    <location>
        <begin position="529"/>
        <end position="563"/>
    </location>
</feature>
<keyword evidence="5" id="KW-1185">Reference proteome</keyword>
<evidence type="ECO:0008006" key="6">
    <source>
        <dbReference type="Google" id="ProtNLM"/>
    </source>
</evidence>
<dbReference type="Pfam" id="PF12854">
    <property type="entry name" value="PPR_1"/>
    <property type="match status" value="2"/>
</dbReference>
<feature type="repeat" description="PPR" evidence="3">
    <location>
        <begin position="424"/>
        <end position="458"/>
    </location>
</feature>
<dbReference type="Pfam" id="PF01535">
    <property type="entry name" value="PPR"/>
    <property type="match status" value="1"/>
</dbReference>
<dbReference type="Proteomes" id="UP001642360">
    <property type="component" value="Unassembled WGS sequence"/>
</dbReference>
<evidence type="ECO:0000256" key="3">
    <source>
        <dbReference type="PROSITE-ProRule" id="PRU00708"/>
    </source>
</evidence>
<dbReference type="PROSITE" id="PS51375">
    <property type="entry name" value="PPR"/>
    <property type="match status" value="11"/>
</dbReference>
<name>A0ABC8U5F9_9AQUA</name>
<dbReference type="InterPro" id="IPR011990">
    <property type="entry name" value="TPR-like_helical_dom_sf"/>
</dbReference>
<comment type="caution">
    <text evidence="4">The sequence shown here is derived from an EMBL/GenBank/DDBJ whole genome shotgun (WGS) entry which is preliminary data.</text>
</comment>
<keyword evidence="2" id="KW-0677">Repeat</keyword>
<feature type="repeat" description="PPR" evidence="3">
    <location>
        <begin position="322"/>
        <end position="356"/>
    </location>
</feature>
<dbReference type="PANTHER" id="PTHR47936:SF1">
    <property type="entry name" value="PENTATRICOPEPTIDE REPEAT-CONTAINING PROTEIN GUN1, CHLOROPLASTIC"/>
    <property type="match status" value="1"/>
</dbReference>
<dbReference type="InterPro" id="IPR002885">
    <property type="entry name" value="PPR_rpt"/>
</dbReference>
<feature type="repeat" description="PPR" evidence="3">
    <location>
        <begin position="564"/>
        <end position="598"/>
    </location>
</feature>
<dbReference type="NCBIfam" id="TIGR00756">
    <property type="entry name" value="PPR"/>
    <property type="match status" value="11"/>
</dbReference>
<feature type="repeat" description="PPR" evidence="3">
    <location>
        <begin position="389"/>
        <end position="423"/>
    </location>
</feature>